<evidence type="ECO:0000256" key="17">
    <source>
        <dbReference type="ARBA" id="ARBA00023264"/>
    </source>
</evidence>
<dbReference type="EC" id="2.7.7.41" evidence="6 18"/>
<dbReference type="STRING" id="314271.RB2654_04154"/>
<keyword evidence="12 18" id="KW-0548">Nucleotidyltransferase</keyword>
<dbReference type="eggNOG" id="COG0575">
    <property type="taxonomic scope" value="Bacteria"/>
</dbReference>
<evidence type="ECO:0000256" key="6">
    <source>
        <dbReference type="ARBA" id="ARBA00012487"/>
    </source>
</evidence>
<keyword evidence="13 19" id="KW-1133">Transmembrane helix</keyword>
<feature type="transmembrane region" description="Helical" evidence="19">
    <location>
        <begin position="156"/>
        <end position="178"/>
    </location>
</feature>
<comment type="pathway">
    <text evidence="3 18">Phospholipid metabolism; CDP-diacylglycerol biosynthesis; CDP-diacylglycerol from sn-glycerol 3-phosphate: step 3/3.</text>
</comment>
<evidence type="ECO:0000256" key="12">
    <source>
        <dbReference type="ARBA" id="ARBA00022695"/>
    </source>
</evidence>
<dbReference type="PANTHER" id="PTHR46382">
    <property type="entry name" value="PHOSPHATIDATE CYTIDYLYLTRANSFERASE"/>
    <property type="match status" value="1"/>
</dbReference>
<dbReference type="EMBL" id="AAMT01000014">
    <property type="protein sequence ID" value="EAQ11592.1"/>
    <property type="molecule type" value="Genomic_DNA"/>
</dbReference>
<dbReference type="Proteomes" id="UP000002931">
    <property type="component" value="Unassembled WGS sequence"/>
</dbReference>
<dbReference type="PROSITE" id="PS01315">
    <property type="entry name" value="CDS"/>
    <property type="match status" value="1"/>
</dbReference>
<feature type="transmembrane region" description="Helical" evidence="19">
    <location>
        <begin position="267"/>
        <end position="285"/>
    </location>
</feature>
<dbReference type="GO" id="GO:0016024">
    <property type="term" value="P:CDP-diacylglycerol biosynthetic process"/>
    <property type="evidence" value="ECO:0007669"/>
    <property type="project" value="UniProtKB-UniPathway"/>
</dbReference>
<feature type="transmembrane region" description="Helical" evidence="19">
    <location>
        <begin position="20"/>
        <end position="48"/>
    </location>
</feature>
<reference evidence="20 21" key="1">
    <citation type="journal article" date="2010" name="J. Bacteriol.">
        <title>Genome sequences of Pelagibaca bermudensis HTCC2601T and Maritimibacter alkaliphilus HTCC2654T, the type strains of two marine Roseobacter genera.</title>
        <authorList>
            <person name="Thrash J.C."/>
            <person name="Cho J.C."/>
            <person name="Ferriera S."/>
            <person name="Johnson J."/>
            <person name="Vergin K.L."/>
            <person name="Giovannoni S.J."/>
        </authorList>
    </citation>
    <scope>NUCLEOTIDE SEQUENCE [LARGE SCALE GENOMIC DNA]</scope>
    <source>
        <strain evidence="20 21">HTCC2654</strain>
    </source>
</reference>
<name>A3VJL5_9RHOB</name>
<evidence type="ECO:0000256" key="14">
    <source>
        <dbReference type="ARBA" id="ARBA00023098"/>
    </source>
</evidence>
<evidence type="ECO:0000256" key="2">
    <source>
        <dbReference type="ARBA" id="ARBA00004651"/>
    </source>
</evidence>
<evidence type="ECO:0000256" key="16">
    <source>
        <dbReference type="ARBA" id="ARBA00023209"/>
    </source>
</evidence>
<feature type="transmembrane region" description="Helical" evidence="19">
    <location>
        <begin position="130"/>
        <end position="150"/>
    </location>
</feature>
<keyword evidence="11 18" id="KW-0812">Transmembrane</keyword>
<comment type="pathway">
    <text evidence="4">Lipid metabolism.</text>
</comment>
<evidence type="ECO:0000256" key="18">
    <source>
        <dbReference type="RuleBase" id="RU003938"/>
    </source>
</evidence>
<evidence type="ECO:0000256" key="13">
    <source>
        <dbReference type="ARBA" id="ARBA00022989"/>
    </source>
</evidence>
<keyword evidence="8" id="KW-1003">Cell membrane</keyword>
<keyword evidence="14" id="KW-0443">Lipid metabolism</keyword>
<dbReference type="PANTHER" id="PTHR46382:SF1">
    <property type="entry name" value="PHOSPHATIDATE CYTIDYLYLTRANSFERASE"/>
    <property type="match status" value="1"/>
</dbReference>
<keyword evidence="21" id="KW-1185">Reference proteome</keyword>
<keyword evidence="10 18" id="KW-0808">Transferase</keyword>
<evidence type="ECO:0000256" key="1">
    <source>
        <dbReference type="ARBA" id="ARBA00001698"/>
    </source>
</evidence>
<evidence type="ECO:0000313" key="21">
    <source>
        <dbReference type="Proteomes" id="UP000002931"/>
    </source>
</evidence>
<dbReference type="AlphaFoldDB" id="A3VJL5"/>
<comment type="similarity">
    <text evidence="5 18">Belongs to the CDS family.</text>
</comment>
<protein>
    <recommendedName>
        <fullName evidence="7 18">Phosphatidate cytidylyltransferase</fullName>
        <ecNumber evidence="6 18">2.7.7.41</ecNumber>
    </recommendedName>
</protein>
<dbReference type="InterPro" id="IPR000374">
    <property type="entry name" value="PC_trans"/>
</dbReference>
<accession>A3VJL5</accession>
<sequence>MADTSASASKWSDLSTRVISAGVIVLIALGALFGGPLAWSIFVVIVYVLMLRELAKLCEVEIPTLRRWIIALLPVAVLAITFVLPLAGPEPGGAEAIWTAVTFGVMRALLVAFVPLAVGLLLIRAGHRTWLAYGLLLAVAALSLIFGQLVAGPRGILALIGIVVISDILGYFAGRAFGGPKFWPRISPKKTWSGTVAGWVGAGLFGALVGPGLLDVHWALCALGAVVLAFAGQMGDIAESWLKRRAGVKDSSALIPGHGGVLDRLDALVAVAALAGVAALGFGIFP</sequence>
<evidence type="ECO:0000256" key="9">
    <source>
        <dbReference type="ARBA" id="ARBA00022516"/>
    </source>
</evidence>
<keyword evidence="16" id="KW-0594">Phospholipid biosynthesis</keyword>
<gene>
    <name evidence="20" type="ORF">RB2654_04154</name>
</gene>
<comment type="subcellular location">
    <subcellularLocation>
        <location evidence="2">Cell membrane</location>
        <topology evidence="2">Multi-pass membrane protein</topology>
    </subcellularLocation>
</comment>
<evidence type="ECO:0000256" key="5">
    <source>
        <dbReference type="ARBA" id="ARBA00010185"/>
    </source>
</evidence>
<evidence type="ECO:0000256" key="4">
    <source>
        <dbReference type="ARBA" id="ARBA00005189"/>
    </source>
</evidence>
<organism evidence="20 21">
    <name type="scientific">Maritimibacter alkaliphilus HTCC2654</name>
    <dbReference type="NCBI Taxonomy" id="314271"/>
    <lineage>
        <taxon>Bacteria</taxon>
        <taxon>Pseudomonadati</taxon>
        <taxon>Pseudomonadota</taxon>
        <taxon>Alphaproteobacteria</taxon>
        <taxon>Rhodobacterales</taxon>
        <taxon>Roseobacteraceae</taxon>
        <taxon>Maritimibacter</taxon>
    </lineage>
</organism>
<feature type="transmembrane region" description="Helical" evidence="19">
    <location>
        <begin position="190"/>
        <end position="210"/>
    </location>
</feature>
<dbReference type="HOGENOM" id="CLU_037294_1_1_5"/>
<dbReference type="RefSeq" id="WP_008328936.1">
    <property type="nucleotide sequence ID" value="NZ_CH902578.1"/>
</dbReference>
<dbReference type="OrthoDB" id="9799199at2"/>
<dbReference type="Pfam" id="PF01148">
    <property type="entry name" value="CTP_transf_1"/>
    <property type="match status" value="1"/>
</dbReference>
<dbReference type="UniPathway" id="UPA00557">
    <property type="reaction ID" value="UER00614"/>
</dbReference>
<evidence type="ECO:0000256" key="11">
    <source>
        <dbReference type="ARBA" id="ARBA00022692"/>
    </source>
</evidence>
<keyword evidence="15 19" id="KW-0472">Membrane</keyword>
<evidence type="ECO:0000256" key="10">
    <source>
        <dbReference type="ARBA" id="ARBA00022679"/>
    </source>
</evidence>
<evidence type="ECO:0000256" key="7">
    <source>
        <dbReference type="ARBA" id="ARBA00019373"/>
    </source>
</evidence>
<evidence type="ECO:0000256" key="15">
    <source>
        <dbReference type="ARBA" id="ARBA00023136"/>
    </source>
</evidence>
<feature type="transmembrane region" description="Helical" evidence="19">
    <location>
        <begin position="68"/>
        <end position="88"/>
    </location>
</feature>
<evidence type="ECO:0000313" key="20">
    <source>
        <dbReference type="EMBL" id="EAQ11592.1"/>
    </source>
</evidence>
<keyword evidence="9" id="KW-0444">Lipid biosynthesis</keyword>
<dbReference type="GO" id="GO:0005886">
    <property type="term" value="C:plasma membrane"/>
    <property type="evidence" value="ECO:0007669"/>
    <property type="project" value="UniProtKB-SubCell"/>
</dbReference>
<keyword evidence="17" id="KW-1208">Phospholipid metabolism</keyword>
<comment type="catalytic activity">
    <reaction evidence="1 18">
        <text>a 1,2-diacyl-sn-glycero-3-phosphate + CTP + H(+) = a CDP-1,2-diacyl-sn-glycerol + diphosphate</text>
        <dbReference type="Rhea" id="RHEA:16229"/>
        <dbReference type="ChEBI" id="CHEBI:15378"/>
        <dbReference type="ChEBI" id="CHEBI:33019"/>
        <dbReference type="ChEBI" id="CHEBI:37563"/>
        <dbReference type="ChEBI" id="CHEBI:58332"/>
        <dbReference type="ChEBI" id="CHEBI:58608"/>
        <dbReference type="EC" id="2.7.7.41"/>
    </reaction>
</comment>
<dbReference type="GO" id="GO:0004605">
    <property type="term" value="F:phosphatidate cytidylyltransferase activity"/>
    <property type="evidence" value="ECO:0007669"/>
    <property type="project" value="UniProtKB-EC"/>
</dbReference>
<evidence type="ECO:0000256" key="19">
    <source>
        <dbReference type="SAM" id="Phobius"/>
    </source>
</evidence>
<comment type="caution">
    <text evidence="20">The sequence shown here is derived from an EMBL/GenBank/DDBJ whole genome shotgun (WGS) entry which is preliminary data.</text>
</comment>
<feature type="transmembrane region" description="Helical" evidence="19">
    <location>
        <begin position="100"/>
        <end position="123"/>
    </location>
</feature>
<proteinExistence type="inferred from homology"/>
<evidence type="ECO:0000256" key="8">
    <source>
        <dbReference type="ARBA" id="ARBA00022475"/>
    </source>
</evidence>
<evidence type="ECO:0000256" key="3">
    <source>
        <dbReference type="ARBA" id="ARBA00005119"/>
    </source>
</evidence>